<name>A0A844H0R8_9CHRO</name>
<dbReference type="InterPro" id="IPR003996">
    <property type="entry name" value="RTX_toxin-activating_protC_bac"/>
</dbReference>
<dbReference type="RefSeq" id="WP_155084715.1">
    <property type="nucleotide sequence ID" value="NZ_WMIA01000039.1"/>
</dbReference>
<dbReference type="GO" id="GO:0016746">
    <property type="term" value="F:acyltransferase activity"/>
    <property type="evidence" value="ECO:0007669"/>
    <property type="project" value="UniProtKB-UniRule"/>
</dbReference>
<evidence type="ECO:0000256" key="2">
    <source>
        <dbReference type="RuleBase" id="RU368102"/>
    </source>
</evidence>
<dbReference type="GO" id="GO:0009404">
    <property type="term" value="P:toxin metabolic process"/>
    <property type="evidence" value="ECO:0007669"/>
    <property type="project" value="UniProtKB-UniRule"/>
</dbReference>
<dbReference type="GO" id="GO:0005737">
    <property type="term" value="C:cytoplasm"/>
    <property type="evidence" value="ECO:0007669"/>
    <property type="project" value="UniProtKB-SubCell"/>
</dbReference>
<evidence type="ECO:0000313" key="4">
    <source>
        <dbReference type="Proteomes" id="UP000437131"/>
    </source>
</evidence>
<comment type="subcellular location">
    <subcellularLocation>
        <location evidence="2">Cytoplasm</location>
    </subcellularLocation>
</comment>
<reference evidence="3 4" key="1">
    <citation type="submission" date="2019-11" db="EMBL/GenBank/DDBJ databases">
        <title>Isolation of a new High Light Tolerant Cyanobacteria.</title>
        <authorList>
            <person name="Dobson Z."/>
            <person name="Vaughn N."/>
            <person name="Vaughn M."/>
            <person name="Fromme P."/>
            <person name="Mazor Y."/>
        </authorList>
    </citation>
    <scope>NUCLEOTIDE SEQUENCE [LARGE SCALE GENOMIC DNA]</scope>
    <source>
        <strain evidence="3 4">0216</strain>
    </source>
</reference>
<dbReference type="EMBL" id="WMIA01000039">
    <property type="protein sequence ID" value="MTF40639.1"/>
    <property type="molecule type" value="Genomic_DNA"/>
</dbReference>
<dbReference type="EC" id="2.3.1.-" evidence="2"/>
<keyword evidence="2 3" id="KW-0808">Transferase</keyword>
<keyword evidence="2" id="KW-0204">Cytolysis</keyword>
<dbReference type="Proteomes" id="UP000437131">
    <property type="component" value="Unassembled WGS sequence"/>
</dbReference>
<protein>
    <recommendedName>
        <fullName evidence="2">RTX toxin-activating lysine-acyltransferase</fullName>
        <ecNumber evidence="2">2.3.1.-</ecNumber>
    </recommendedName>
</protein>
<dbReference type="AlphaFoldDB" id="A0A844H0R8"/>
<keyword evidence="2 3" id="KW-0012">Acyltransferase</keyword>
<gene>
    <name evidence="3" type="ORF">GGC33_17165</name>
</gene>
<organism evidence="3 4">
    <name type="scientific">Cyanobacterium aponinum 0216</name>
    <dbReference type="NCBI Taxonomy" id="2676140"/>
    <lineage>
        <taxon>Bacteria</taxon>
        <taxon>Bacillati</taxon>
        <taxon>Cyanobacteriota</taxon>
        <taxon>Cyanophyceae</taxon>
        <taxon>Oscillatoriophycideae</taxon>
        <taxon>Chroococcales</taxon>
        <taxon>Geminocystaceae</taxon>
        <taxon>Cyanobacterium</taxon>
    </lineage>
</organism>
<dbReference type="GO" id="GO:0031640">
    <property type="term" value="P:killing of cells of another organism"/>
    <property type="evidence" value="ECO:0007669"/>
    <property type="project" value="UniProtKB-KW"/>
</dbReference>
<accession>A0A844H0R8</accession>
<comment type="caution">
    <text evidence="3">The sequence shown here is derived from an EMBL/GenBank/DDBJ whole genome shotgun (WGS) entry which is preliminary data.</text>
</comment>
<keyword evidence="2" id="KW-0963">Cytoplasm</keyword>
<comment type="similarity">
    <text evidence="1 2">Belongs to the RTX toxin acyltransferase family.</text>
</comment>
<comment type="function">
    <text evidence="2">Involved in fatty acylation of protoxin at internal lysine residues, thereby converting it to the active toxin.</text>
</comment>
<sequence>MSISDIAINENMTKILGEIVFLMGSCDNSRKYPISFIINYLLPSIHLNQYRIYRTVKENKPIGFACWAFVSDQVEEQMIKNDINLTIEERKSGENLYILYFIAPFGHAKKISQDLKNNIFPHRMIKGLRLNKDSTKIARIAIYHNRKKVGQNL</sequence>
<evidence type="ECO:0000313" key="3">
    <source>
        <dbReference type="EMBL" id="MTF40639.1"/>
    </source>
</evidence>
<evidence type="ECO:0000256" key="1">
    <source>
        <dbReference type="ARBA" id="ARBA00005686"/>
    </source>
</evidence>
<proteinExistence type="inferred from homology"/>
<dbReference type="Pfam" id="PF02794">
    <property type="entry name" value="HlyC"/>
    <property type="match status" value="1"/>
</dbReference>